<name>A0A4U9W3T6_SERFO</name>
<dbReference type="EMBL" id="CABEEZ010000127">
    <property type="protein sequence ID" value="VTR53339.1"/>
    <property type="molecule type" value="Genomic_DNA"/>
</dbReference>
<accession>A0A4U9W3T6</accession>
<gene>
    <name evidence="1" type="ORF">NCTC12965_06542</name>
</gene>
<dbReference type="AlphaFoldDB" id="A0A4U9W3T6"/>
<organism evidence="1">
    <name type="scientific">Serratia fonticola</name>
    <dbReference type="NCBI Taxonomy" id="47917"/>
    <lineage>
        <taxon>Bacteria</taxon>
        <taxon>Pseudomonadati</taxon>
        <taxon>Pseudomonadota</taxon>
        <taxon>Gammaproteobacteria</taxon>
        <taxon>Enterobacterales</taxon>
        <taxon>Yersiniaceae</taxon>
        <taxon>Serratia</taxon>
    </lineage>
</organism>
<evidence type="ECO:0000313" key="1">
    <source>
        <dbReference type="EMBL" id="VTR53339.1"/>
    </source>
</evidence>
<reference evidence="1" key="1">
    <citation type="submission" date="2019-05" db="EMBL/GenBank/DDBJ databases">
        <authorList>
            <consortium name="Pathogen Informatics"/>
        </authorList>
    </citation>
    <scope>NUCLEOTIDE SEQUENCE [LARGE SCALE GENOMIC DNA]</scope>
    <source>
        <strain evidence="1">NCTC12965</strain>
    </source>
</reference>
<proteinExistence type="predicted"/>
<protein>
    <submittedName>
        <fullName evidence="1">Uncharacterized protein</fullName>
    </submittedName>
</protein>
<sequence>MALMLFARGLEQLKCIEHDKYEFFKGVSFNAMNLLDSAIKQLEDKRNNELDNHLRYYGIVDVDDVKPRLAFHLQKNKI</sequence>